<keyword evidence="4" id="KW-0949">S-adenosyl-L-methionine</keyword>
<keyword evidence="2 6" id="KW-0489">Methyltransferase</keyword>
<dbReference type="InterPro" id="IPR029063">
    <property type="entry name" value="SAM-dependent_MTases_sf"/>
</dbReference>
<gene>
    <name evidence="6" type="ORF">ACFQHK_04550</name>
</gene>
<evidence type="ECO:0000256" key="2">
    <source>
        <dbReference type="ARBA" id="ARBA00022603"/>
    </source>
</evidence>
<dbReference type="PROSITE" id="PS00092">
    <property type="entry name" value="N6_MTASE"/>
    <property type="match status" value="1"/>
</dbReference>
<dbReference type="Proteomes" id="UP001596406">
    <property type="component" value="Unassembled WGS sequence"/>
</dbReference>
<reference evidence="6 7" key="1">
    <citation type="journal article" date="2019" name="Int. J. Syst. Evol. Microbiol.">
        <title>The Global Catalogue of Microorganisms (GCM) 10K type strain sequencing project: providing services to taxonomists for standard genome sequencing and annotation.</title>
        <authorList>
            <consortium name="The Broad Institute Genomics Platform"/>
            <consortium name="The Broad Institute Genome Sequencing Center for Infectious Disease"/>
            <person name="Wu L."/>
            <person name="Ma J."/>
        </authorList>
    </citation>
    <scope>NUCLEOTIDE SEQUENCE [LARGE SCALE GENOMIC DNA]</scope>
    <source>
        <strain evidence="6 7">PSRA2</strain>
    </source>
</reference>
<name>A0ABD5U8B9_9EURY</name>
<dbReference type="AlphaFoldDB" id="A0ABD5U8B9"/>
<evidence type="ECO:0000256" key="4">
    <source>
        <dbReference type="ARBA" id="ARBA00022691"/>
    </source>
</evidence>
<dbReference type="EC" id="2.1.1.-" evidence="6"/>
<dbReference type="Gene3D" id="3.40.50.150">
    <property type="entry name" value="Vaccinia Virus protein VP39"/>
    <property type="match status" value="1"/>
</dbReference>
<keyword evidence="3 6" id="KW-0808">Transferase</keyword>
<dbReference type="SUPFAM" id="SSF53335">
    <property type="entry name" value="S-adenosyl-L-methionine-dependent methyltransferases"/>
    <property type="match status" value="1"/>
</dbReference>
<dbReference type="CDD" id="cd02440">
    <property type="entry name" value="AdoMet_MTases"/>
    <property type="match status" value="1"/>
</dbReference>
<dbReference type="PANTHER" id="PTHR45875:SF1">
    <property type="entry name" value="METHYLTRANSFERASE N6AMT1"/>
    <property type="match status" value="1"/>
</dbReference>
<feature type="domain" description="Methyltransferase type 11" evidence="5">
    <location>
        <begin position="38"/>
        <end position="97"/>
    </location>
</feature>
<dbReference type="RefSeq" id="WP_304447471.1">
    <property type="nucleotide sequence ID" value="NZ_JARRAH010000001.1"/>
</dbReference>
<evidence type="ECO:0000259" key="5">
    <source>
        <dbReference type="Pfam" id="PF08241"/>
    </source>
</evidence>
<protein>
    <submittedName>
        <fullName evidence="6">HemK2/MTQ2 family protein methyltransferase</fullName>
        <ecNumber evidence="6">2.1.1.-</ecNumber>
    </submittedName>
</protein>
<comment type="caution">
    <text evidence="6">The sequence shown here is derived from an EMBL/GenBank/DDBJ whole genome shotgun (WGS) entry which is preliminary data.</text>
</comment>
<evidence type="ECO:0000313" key="7">
    <source>
        <dbReference type="Proteomes" id="UP001596406"/>
    </source>
</evidence>
<dbReference type="EMBL" id="JBHSXM010000001">
    <property type="protein sequence ID" value="MFC6835775.1"/>
    <property type="molecule type" value="Genomic_DNA"/>
</dbReference>
<sequence length="192" mass="20873">MSDLRERADDEQVYQPAEDSDLLARAVAERLDGDERLLDVGTGSGYVAATVADETGCDAVGVDLSPLAVRAARERGVPVVRGDLLAPFRDGAFDVVAFNPPYLPTDPDAEWDDWMEHALSGGADGRRLVDPFLDDVRRVLAPGGRVFLLVSSLTDIEAVRERARANGLRGDVVAEASFPFERLVVLDLRPRD</sequence>
<dbReference type="InterPro" id="IPR004557">
    <property type="entry name" value="PrmC-related"/>
</dbReference>
<dbReference type="InterPro" id="IPR052190">
    <property type="entry name" value="Euk-Arch_PrmC-MTase"/>
</dbReference>
<dbReference type="InterPro" id="IPR013216">
    <property type="entry name" value="Methyltransf_11"/>
</dbReference>
<evidence type="ECO:0000256" key="1">
    <source>
        <dbReference type="ARBA" id="ARBA00006149"/>
    </source>
</evidence>
<evidence type="ECO:0000256" key="3">
    <source>
        <dbReference type="ARBA" id="ARBA00022679"/>
    </source>
</evidence>
<accession>A0ABD5U8B9</accession>
<dbReference type="NCBIfam" id="TIGR00537">
    <property type="entry name" value="hemK_rel_arch"/>
    <property type="match status" value="1"/>
</dbReference>
<organism evidence="6 7">
    <name type="scientific">Halomarina ordinaria</name>
    <dbReference type="NCBI Taxonomy" id="3033939"/>
    <lineage>
        <taxon>Archaea</taxon>
        <taxon>Methanobacteriati</taxon>
        <taxon>Methanobacteriota</taxon>
        <taxon>Stenosarchaea group</taxon>
        <taxon>Halobacteria</taxon>
        <taxon>Halobacteriales</taxon>
        <taxon>Natronomonadaceae</taxon>
        <taxon>Halomarina</taxon>
    </lineage>
</organism>
<proteinExistence type="inferred from homology"/>
<keyword evidence="7" id="KW-1185">Reference proteome</keyword>
<evidence type="ECO:0000313" key="6">
    <source>
        <dbReference type="EMBL" id="MFC6835775.1"/>
    </source>
</evidence>
<comment type="similarity">
    <text evidence="1">Belongs to the eukaryotic/archaeal PrmC-related family.</text>
</comment>
<dbReference type="InterPro" id="IPR002052">
    <property type="entry name" value="DNA_methylase_N6_adenine_CS"/>
</dbReference>
<dbReference type="GO" id="GO:0008168">
    <property type="term" value="F:methyltransferase activity"/>
    <property type="evidence" value="ECO:0007669"/>
    <property type="project" value="UniProtKB-KW"/>
</dbReference>
<dbReference type="PANTHER" id="PTHR45875">
    <property type="entry name" value="METHYLTRANSFERASE N6AMT1"/>
    <property type="match status" value="1"/>
</dbReference>
<dbReference type="Pfam" id="PF08241">
    <property type="entry name" value="Methyltransf_11"/>
    <property type="match status" value="1"/>
</dbReference>
<dbReference type="GO" id="GO:0032259">
    <property type="term" value="P:methylation"/>
    <property type="evidence" value="ECO:0007669"/>
    <property type="project" value="UniProtKB-KW"/>
</dbReference>
<dbReference type="NCBIfam" id="NF011527">
    <property type="entry name" value="PRK14968.1-1"/>
    <property type="match status" value="1"/>
</dbReference>